<gene>
    <name evidence="15" type="primary">LOC107063851</name>
</gene>
<protein>
    <submittedName>
        <fullName evidence="15">Uncharacterized protein LOC107063851</fullName>
    </submittedName>
</protein>
<evidence type="ECO:0000259" key="12">
    <source>
        <dbReference type="Pfam" id="PF00060"/>
    </source>
</evidence>
<feature type="transmembrane region" description="Helical" evidence="10">
    <location>
        <begin position="449"/>
        <end position="473"/>
    </location>
</feature>
<dbReference type="Gene3D" id="1.10.287.70">
    <property type="match status" value="1"/>
</dbReference>
<proteinExistence type="inferred from homology"/>
<dbReference type="InterPro" id="IPR052192">
    <property type="entry name" value="Insect_Ionotropic_Sensory_Rcpt"/>
</dbReference>
<feature type="region of interest" description="Disordered" evidence="9">
    <location>
        <begin position="689"/>
        <end position="719"/>
    </location>
</feature>
<feature type="compositionally biased region" description="Basic residues" evidence="9">
    <location>
        <begin position="689"/>
        <end position="699"/>
    </location>
</feature>
<evidence type="ECO:0000256" key="3">
    <source>
        <dbReference type="ARBA" id="ARBA00022475"/>
    </source>
</evidence>
<evidence type="ECO:0000256" key="11">
    <source>
        <dbReference type="SAM" id="SignalP"/>
    </source>
</evidence>
<feature type="transmembrane region" description="Helical" evidence="10">
    <location>
        <begin position="631"/>
        <end position="651"/>
    </location>
</feature>
<feature type="domain" description="Ionotropic glutamate receptor C-terminal" evidence="12">
    <location>
        <begin position="399"/>
        <end position="642"/>
    </location>
</feature>
<evidence type="ECO:0000256" key="10">
    <source>
        <dbReference type="SAM" id="Phobius"/>
    </source>
</evidence>
<comment type="similarity">
    <text evidence="2">Belongs to the glutamate-gated ion channel (TC 1.A.10.1) family.</text>
</comment>
<dbReference type="Proteomes" id="UP000694924">
    <property type="component" value="Unplaced"/>
</dbReference>
<keyword evidence="8" id="KW-0325">Glycoprotein</keyword>
<reference evidence="15" key="1">
    <citation type="submission" date="2025-08" db="UniProtKB">
        <authorList>
            <consortium name="RefSeq"/>
        </authorList>
    </citation>
    <scope>IDENTIFICATION</scope>
    <source>
        <tissue evidence="15">Whole body</tissue>
    </source>
</reference>
<evidence type="ECO:0000256" key="4">
    <source>
        <dbReference type="ARBA" id="ARBA00022692"/>
    </source>
</evidence>
<dbReference type="Pfam" id="PF24576">
    <property type="entry name" value="IR75A_N"/>
    <property type="match status" value="1"/>
</dbReference>
<evidence type="ECO:0000256" key="9">
    <source>
        <dbReference type="SAM" id="MobiDB-lite"/>
    </source>
</evidence>
<dbReference type="Gene3D" id="3.40.190.10">
    <property type="entry name" value="Periplasmic binding protein-like II"/>
    <property type="match status" value="1"/>
</dbReference>
<dbReference type="PANTHER" id="PTHR42643">
    <property type="entry name" value="IONOTROPIC RECEPTOR 20A-RELATED"/>
    <property type="match status" value="1"/>
</dbReference>
<dbReference type="Pfam" id="PF00060">
    <property type="entry name" value="Lig_chan"/>
    <property type="match status" value="1"/>
</dbReference>
<dbReference type="PANTHER" id="PTHR42643:SF33">
    <property type="entry name" value="GLUTAMATE RECEPTOR 2-LIKE PROTEIN"/>
    <property type="match status" value="1"/>
</dbReference>
<dbReference type="RefSeq" id="XP_015171457.1">
    <property type="nucleotide sequence ID" value="XM_015315971.1"/>
</dbReference>
<dbReference type="InterPro" id="IPR057074">
    <property type="entry name" value="IR75A_N"/>
</dbReference>
<name>A0ABM1HU20_POLDO</name>
<dbReference type="InterPro" id="IPR001320">
    <property type="entry name" value="Iontro_rcpt_C"/>
</dbReference>
<sequence length="859" mass="97941">MKTILLMLMTFSYVFANICVMPSTLTLQLIIEYAKWRSWDQIVLFDNLSPKNCVLRYARSLMACLAESGISVSIQSATNPNIPVALTIKRHRIGSIVLLDGFNFTTPNNVLQVASQKLLFNYYVSWFMITARNTDTTIDGVLKDLNIGIDSDVVVATSLHSQDVMRELTLKYRNRTCSSLRHYGHPVNFQNLSERRNPDRMMNLDYITRENRTMCYHFLHVYKIRNNDNSSLVVYSLGPWCPGIVLLKNPISVKLRKDFKGWPIIFGVLNGTNDGQTDITNEFEVNDIAPLLDFANSVIHDLNASMDLIAHDKLGTLTNKVWSNLLGDVVTGNVDAGLGYITINDERLEDMTFSHPLIRYMRNVYYHPLETGTMRDIFLQPFNDRLLGCVAATYFLILLSMGTIIYIAKRTLHPEEEKNVGLGEAALWCMSIMCMQGSPWIPKSPSGKILLLFSLIFALVTYNAYAGFITSILSVQASGIRSITDLLFNNFKLGYSITDDEYIRNVNDSNLRQLYIKAFNSRESRLSATTGLMKASQERYGFFVSATLARRALRTTFIQERCSLKELPLPQTFALVALPMANTCPYKKIINLSILRIQEHGVLRRIAERMLPEMPTCKAPTTFNSARFADVYSAFLILIVGLITAVSIGIFERIWNKRKQMQESIVRGFREHHFIPHMPHIHFHYPLRHHHHHHHHQLDHHHSPPPPPSHNPNDHSHRQHLNDLRYQGHHHNDHSYQPYSINDHSNKPITTAPYLIDYSNLAQKNSDNVITIRKKSSEASSNLPTIVKGRSSATRSSSVRKRSANDMSKKVSWVSFVGISQKKSTIPIDKHKVSTENIVKTENTEKTDETKLDGLPFRL</sequence>
<keyword evidence="7" id="KW-0675">Receptor</keyword>
<evidence type="ECO:0000256" key="7">
    <source>
        <dbReference type="ARBA" id="ARBA00023170"/>
    </source>
</evidence>
<organism evidence="14 15">
    <name type="scientific">Polistes dominula</name>
    <name type="common">European paper wasp</name>
    <name type="synonym">Vespa dominula</name>
    <dbReference type="NCBI Taxonomy" id="743375"/>
    <lineage>
        <taxon>Eukaryota</taxon>
        <taxon>Metazoa</taxon>
        <taxon>Ecdysozoa</taxon>
        <taxon>Arthropoda</taxon>
        <taxon>Hexapoda</taxon>
        <taxon>Insecta</taxon>
        <taxon>Pterygota</taxon>
        <taxon>Neoptera</taxon>
        <taxon>Endopterygota</taxon>
        <taxon>Hymenoptera</taxon>
        <taxon>Apocrita</taxon>
        <taxon>Aculeata</taxon>
        <taxon>Vespoidea</taxon>
        <taxon>Vespidae</taxon>
        <taxon>Polistinae</taxon>
        <taxon>Polistini</taxon>
        <taxon>Polistes</taxon>
    </lineage>
</organism>
<evidence type="ECO:0000256" key="1">
    <source>
        <dbReference type="ARBA" id="ARBA00004651"/>
    </source>
</evidence>
<dbReference type="SUPFAM" id="SSF53850">
    <property type="entry name" value="Periplasmic binding protein-like II"/>
    <property type="match status" value="1"/>
</dbReference>
<accession>A0ABM1HU20</accession>
<keyword evidence="14" id="KW-1185">Reference proteome</keyword>
<keyword evidence="4 10" id="KW-0812">Transmembrane</keyword>
<evidence type="ECO:0000256" key="2">
    <source>
        <dbReference type="ARBA" id="ARBA00008685"/>
    </source>
</evidence>
<dbReference type="GeneID" id="107063851"/>
<feature type="signal peptide" evidence="11">
    <location>
        <begin position="1"/>
        <end position="16"/>
    </location>
</feature>
<feature type="transmembrane region" description="Helical" evidence="10">
    <location>
        <begin position="385"/>
        <end position="408"/>
    </location>
</feature>
<keyword evidence="11" id="KW-0732">Signal</keyword>
<evidence type="ECO:0000313" key="14">
    <source>
        <dbReference type="Proteomes" id="UP000694924"/>
    </source>
</evidence>
<feature type="chain" id="PRO_5047120918" evidence="11">
    <location>
        <begin position="17"/>
        <end position="859"/>
    </location>
</feature>
<evidence type="ECO:0000256" key="5">
    <source>
        <dbReference type="ARBA" id="ARBA00022989"/>
    </source>
</evidence>
<evidence type="ECO:0000313" key="15">
    <source>
        <dbReference type="RefSeq" id="XP_015171457.1"/>
    </source>
</evidence>
<evidence type="ECO:0000259" key="13">
    <source>
        <dbReference type="Pfam" id="PF24576"/>
    </source>
</evidence>
<evidence type="ECO:0000256" key="6">
    <source>
        <dbReference type="ARBA" id="ARBA00023136"/>
    </source>
</evidence>
<comment type="subcellular location">
    <subcellularLocation>
        <location evidence="1">Cell membrane</location>
        <topology evidence="1">Multi-pass membrane protein</topology>
    </subcellularLocation>
</comment>
<keyword evidence="5 10" id="KW-1133">Transmembrane helix</keyword>
<keyword evidence="6 10" id="KW-0472">Membrane</keyword>
<keyword evidence="3" id="KW-1003">Cell membrane</keyword>
<feature type="domain" description="Ionotropic receptor 75a N-terminal" evidence="13">
    <location>
        <begin position="25"/>
        <end position="163"/>
    </location>
</feature>
<evidence type="ECO:0000256" key="8">
    <source>
        <dbReference type="ARBA" id="ARBA00023180"/>
    </source>
</evidence>